<sequence length="225" mass="24554">SVVRVTWGSDTANAHVLRHLGNDVAVLTLPASMQDVQPFRFPKNYSDGVVVVTGVNANGDYIVATAEGVIVKDQWTYAIQTLDGMSGAPITNEAGRVVGVHLSNTGFTGGGAVLKPSHVHEETEVERLRRELSEVRAALYSKDESRPVSPVSVATVPLPDDRISEAKVESAKEEELRRTPDQGQGFSQCFHSGEIIGLIREAVRREMEILRHELDIGLEPITFNE</sequence>
<dbReference type="GO" id="GO:0008233">
    <property type="term" value="F:peptidase activity"/>
    <property type="evidence" value="ECO:0007669"/>
    <property type="project" value="UniProtKB-KW"/>
</dbReference>
<keyword evidence="1" id="KW-0378">Hydrolase</keyword>
<reference evidence="4" key="1">
    <citation type="journal article" date="2010" name="J. Virol.">
        <title>Bat guano virome: predominance of dietary viruses from insects and plants plus novel mammalian viruses.</title>
        <authorList>
            <person name="Li L."/>
            <person name="Victoria J.G."/>
            <person name="Wang C."/>
            <person name="Jones M."/>
            <person name="Fellers G.M."/>
            <person name="Kunz T.H."/>
            <person name="Delwart E."/>
        </authorList>
    </citation>
    <scope>NUCLEOTIDE SEQUENCE</scope>
    <source>
        <strain evidence="4">GF-7a</strain>
    </source>
</reference>
<comment type="function">
    <text evidence="2">Responsible for the cleavage of the polyprotein into functional products.</text>
</comment>
<proteinExistence type="predicted"/>
<organism evidence="4">
    <name type="scientific">Bat astrovirus GF-7a</name>
    <dbReference type="NCBI Taxonomy" id="795383"/>
    <lineage>
        <taxon>Viruses</taxon>
        <taxon>Riboviria</taxon>
        <taxon>Orthornavirae</taxon>
        <taxon>Pisuviricota</taxon>
        <taxon>Stelpaviricetes</taxon>
        <taxon>Stellavirales</taxon>
        <taxon>Astroviridae</taxon>
    </lineage>
</organism>
<dbReference type="InterPro" id="IPR009003">
    <property type="entry name" value="Peptidase_S1_PA"/>
</dbReference>
<evidence type="ECO:0000256" key="1">
    <source>
        <dbReference type="ARBA" id="ARBA00022801"/>
    </source>
</evidence>
<name>D9IZ84_9VIRU</name>
<accession>D9IZ84</accession>
<comment type="catalytic activity">
    <reaction evidence="3">
        <text>RNA(n) + a ribonucleoside 5'-triphosphate = RNA(n+1) + diphosphate</text>
        <dbReference type="Rhea" id="RHEA:21248"/>
        <dbReference type="Rhea" id="RHEA-COMP:14527"/>
        <dbReference type="Rhea" id="RHEA-COMP:17342"/>
        <dbReference type="ChEBI" id="CHEBI:33019"/>
        <dbReference type="ChEBI" id="CHEBI:61557"/>
        <dbReference type="ChEBI" id="CHEBI:140395"/>
    </reaction>
</comment>
<dbReference type="EMBL" id="HM228876">
    <property type="protein sequence ID" value="ADI48255.1"/>
    <property type="molecule type" value="Genomic_RNA"/>
</dbReference>
<evidence type="ECO:0000256" key="2">
    <source>
        <dbReference type="ARBA" id="ARBA00045910"/>
    </source>
</evidence>
<dbReference type="Gene3D" id="2.40.10.10">
    <property type="entry name" value="Trypsin-like serine proteases"/>
    <property type="match status" value="1"/>
</dbReference>
<dbReference type="GO" id="GO:0006508">
    <property type="term" value="P:proteolysis"/>
    <property type="evidence" value="ECO:0007669"/>
    <property type="project" value="UniProtKB-KW"/>
</dbReference>
<protein>
    <submittedName>
        <fullName evidence="4">Putative serine protease</fullName>
    </submittedName>
</protein>
<evidence type="ECO:0000256" key="3">
    <source>
        <dbReference type="ARBA" id="ARBA00047383"/>
    </source>
</evidence>
<evidence type="ECO:0000313" key="4">
    <source>
        <dbReference type="EMBL" id="ADI48255.1"/>
    </source>
</evidence>
<dbReference type="InterPro" id="IPR043504">
    <property type="entry name" value="Peptidase_S1_PA_chymotrypsin"/>
</dbReference>
<dbReference type="SUPFAM" id="SSF50494">
    <property type="entry name" value="Trypsin-like serine proteases"/>
    <property type="match status" value="1"/>
</dbReference>
<keyword evidence="4" id="KW-0645">Protease</keyword>
<feature type="non-terminal residue" evidence="4">
    <location>
        <position position="225"/>
    </location>
</feature>
<feature type="non-terminal residue" evidence="4">
    <location>
        <position position="1"/>
    </location>
</feature>